<evidence type="ECO:0000313" key="2">
    <source>
        <dbReference type="Proteomes" id="UP000321570"/>
    </source>
</evidence>
<accession>A0A564ZB66</accession>
<keyword evidence="2" id="KW-1185">Reference proteome</keyword>
<reference evidence="1 2" key="1">
    <citation type="submission" date="2019-07" db="EMBL/GenBank/DDBJ databases">
        <authorList>
            <person name="Jastrzebski P J."/>
            <person name="Paukszto L."/>
            <person name="Jastrzebski P J."/>
        </authorList>
    </citation>
    <scope>NUCLEOTIDE SEQUENCE [LARGE SCALE GENOMIC DNA]</scope>
    <source>
        <strain evidence="1 2">WMS-il1</strain>
    </source>
</reference>
<organism evidence="1 2">
    <name type="scientific">Hymenolepis diminuta</name>
    <name type="common">Rat tapeworm</name>
    <dbReference type="NCBI Taxonomy" id="6216"/>
    <lineage>
        <taxon>Eukaryota</taxon>
        <taxon>Metazoa</taxon>
        <taxon>Spiralia</taxon>
        <taxon>Lophotrochozoa</taxon>
        <taxon>Platyhelminthes</taxon>
        <taxon>Cestoda</taxon>
        <taxon>Eucestoda</taxon>
        <taxon>Cyclophyllidea</taxon>
        <taxon>Hymenolepididae</taxon>
        <taxon>Hymenolepis</taxon>
    </lineage>
</organism>
<name>A0A564ZB66_HYMDI</name>
<sequence length="107" mass="12261">MYILRNGMAPDSREAPAFHSVEHHPNDRLEVPLLIHIGKIVRMKCPIIRLAFSPCCKSHVGVMTAQIVVSHVTHITLIIQNATFIFNYHSPFHLRRDLVTSHRSEMN</sequence>
<proteinExistence type="predicted"/>
<dbReference type="AlphaFoldDB" id="A0A564ZB66"/>
<gene>
    <name evidence="1" type="ORF">WMSIL1_LOCUS14281</name>
</gene>
<protein>
    <submittedName>
        <fullName evidence="1">Uncharacterized protein</fullName>
    </submittedName>
</protein>
<evidence type="ECO:0000313" key="1">
    <source>
        <dbReference type="EMBL" id="VUZ56676.1"/>
    </source>
</evidence>
<dbReference type="Proteomes" id="UP000321570">
    <property type="component" value="Unassembled WGS sequence"/>
</dbReference>
<dbReference type="EMBL" id="CABIJS010000708">
    <property type="protein sequence ID" value="VUZ56676.1"/>
    <property type="molecule type" value="Genomic_DNA"/>
</dbReference>